<dbReference type="EMBL" id="MVHZ01000028">
    <property type="protein sequence ID" value="ORA97772.1"/>
    <property type="molecule type" value="Genomic_DNA"/>
</dbReference>
<organism evidence="1 2">
    <name type="scientific">Mycolicibacter minnesotensis</name>
    <dbReference type="NCBI Taxonomy" id="1118379"/>
    <lineage>
        <taxon>Bacteria</taxon>
        <taxon>Bacillati</taxon>
        <taxon>Actinomycetota</taxon>
        <taxon>Actinomycetes</taxon>
        <taxon>Mycobacteriales</taxon>
        <taxon>Mycobacteriaceae</taxon>
        <taxon>Mycolicibacter</taxon>
    </lineage>
</organism>
<dbReference type="InterPro" id="IPR048136">
    <property type="entry name" value="STM3941-like"/>
</dbReference>
<dbReference type="OrthoDB" id="4761879at2"/>
<evidence type="ECO:0000313" key="1">
    <source>
        <dbReference type="EMBL" id="ORA97772.1"/>
    </source>
</evidence>
<dbReference type="Proteomes" id="UP000192320">
    <property type="component" value="Unassembled WGS sequence"/>
</dbReference>
<keyword evidence="2" id="KW-1185">Reference proteome</keyword>
<accession>A0A7I7R329</accession>
<protein>
    <submittedName>
        <fullName evidence="1">Uncharacterized protein</fullName>
    </submittedName>
</protein>
<gene>
    <name evidence="1" type="ORF">BST33_18250</name>
</gene>
<dbReference type="RefSeq" id="WP_083027822.1">
    <property type="nucleotide sequence ID" value="NZ_AP022589.1"/>
</dbReference>
<reference evidence="1 2" key="1">
    <citation type="submission" date="2017-02" db="EMBL/GenBank/DDBJ databases">
        <title>The new phylogeny of genus Mycobacterium.</title>
        <authorList>
            <person name="Tortoli E."/>
            <person name="Trovato A."/>
            <person name="Cirillo D.M."/>
        </authorList>
    </citation>
    <scope>NUCLEOTIDE SEQUENCE [LARGE SCALE GENOMIC DNA]</scope>
    <source>
        <strain evidence="1 2">DSM 45633</strain>
    </source>
</reference>
<name>A0A7I7R329_9MYCO</name>
<dbReference type="AlphaFoldDB" id="A0A7I7R329"/>
<evidence type="ECO:0000313" key="2">
    <source>
        <dbReference type="Proteomes" id="UP000192320"/>
    </source>
</evidence>
<proteinExistence type="predicted"/>
<sequence>MPFEAYLDRRRIAVLIAIGVVFVLLGVWLAGGFGAVGPIRGWSPQALHVFGWIASLFFGCGVAVLVPKLFSSGVEIRIDSEGVYARRSGPSVIPWSVIQRITTVDAGRVQLAHLFLDDSSAFSGRRRLGAAAFGDITLSLQGTDRKLSEMRAAFDHFAPGRRDSSAD</sequence>
<comment type="caution">
    <text evidence="1">The sequence shown here is derived from an EMBL/GenBank/DDBJ whole genome shotgun (WGS) entry which is preliminary data.</text>
</comment>
<dbReference type="NCBIfam" id="NF041635">
    <property type="entry name" value="STM3941_fam"/>
    <property type="match status" value="1"/>
</dbReference>